<accession>A0ABW1EGE7</accession>
<dbReference type="EC" id="2.5.1.3" evidence="9"/>
<evidence type="ECO:0000256" key="4">
    <source>
        <dbReference type="ARBA" id="ARBA00022842"/>
    </source>
</evidence>
<feature type="domain" description="Thiamine phosphate synthase/TenI" evidence="10">
    <location>
        <begin position="23"/>
        <end position="189"/>
    </location>
</feature>
<dbReference type="RefSeq" id="WP_263341305.1">
    <property type="nucleotide sequence ID" value="NZ_JAGSYH010000007.1"/>
</dbReference>
<feature type="binding site" evidence="9">
    <location>
        <position position="73"/>
    </location>
    <ligand>
        <name>4-amino-2-methyl-5-(diphosphooxymethyl)pyrimidine</name>
        <dbReference type="ChEBI" id="CHEBI:57841"/>
    </ligand>
</feature>
<evidence type="ECO:0000259" key="10">
    <source>
        <dbReference type="Pfam" id="PF02581"/>
    </source>
</evidence>
<sequence length="207" mass="21784">MRLRLPKVYPILDSSTIPAGPEREVFLDRLGKALADAGVELLEYRNKPGSDADVYTDARVLRAAMPDTKLVMDDRVDVALAAGFNGVHVDLGDLPVEVARKLMGPGALIGTSAGAEGVSTIADYVAFGPVFPTTTKQTPLQPIGIEGVRRFRVAAGPDVVLVAAAGITLETAPHILSAGADAVAVSAAIFRAVDPATEFRRWLKQLG</sequence>
<feature type="binding site" evidence="9">
    <location>
        <begin position="133"/>
        <end position="135"/>
    </location>
    <ligand>
        <name>2-[(2R,5Z)-2-carboxy-4-methylthiazol-5(2H)-ylidene]ethyl phosphate</name>
        <dbReference type="ChEBI" id="CHEBI:62899"/>
    </ligand>
</feature>
<dbReference type="Gene3D" id="3.20.20.70">
    <property type="entry name" value="Aldolase class I"/>
    <property type="match status" value="1"/>
</dbReference>
<evidence type="ECO:0000256" key="6">
    <source>
        <dbReference type="ARBA" id="ARBA00047334"/>
    </source>
</evidence>
<evidence type="ECO:0000313" key="12">
    <source>
        <dbReference type="Proteomes" id="UP001596091"/>
    </source>
</evidence>
<evidence type="ECO:0000313" key="11">
    <source>
        <dbReference type="EMBL" id="MFC5863392.1"/>
    </source>
</evidence>
<dbReference type="GO" id="GO:0004789">
    <property type="term" value="F:thiamine-phosphate diphosphorylase activity"/>
    <property type="evidence" value="ECO:0007669"/>
    <property type="project" value="UniProtKB-EC"/>
</dbReference>
<dbReference type="SUPFAM" id="SSF51391">
    <property type="entry name" value="Thiamin phosphate synthase"/>
    <property type="match status" value="1"/>
</dbReference>
<evidence type="ECO:0000256" key="2">
    <source>
        <dbReference type="ARBA" id="ARBA00022679"/>
    </source>
</evidence>
<evidence type="ECO:0000256" key="9">
    <source>
        <dbReference type="HAMAP-Rule" id="MF_00097"/>
    </source>
</evidence>
<organism evidence="11 12">
    <name type="scientific">Acidicapsa dinghuensis</name>
    <dbReference type="NCBI Taxonomy" id="2218256"/>
    <lineage>
        <taxon>Bacteria</taxon>
        <taxon>Pseudomonadati</taxon>
        <taxon>Acidobacteriota</taxon>
        <taxon>Terriglobia</taxon>
        <taxon>Terriglobales</taxon>
        <taxon>Acidobacteriaceae</taxon>
        <taxon>Acidicapsa</taxon>
    </lineage>
</organism>
<dbReference type="EMBL" id="JBHSPH010000004">
    <property type="protein sequence ID" value="MFC5863392.1"/>
    <property type="molecule type" value="Genomic_DNA"/>
</dbReference>
<protein>
    <recommendedName>
        <fullName evidence="9">Thiamine-phosphate synthase</fullName>
        <shortName evidence="9">TP synthase</shortName>
        <shortName evidence="9">TPS</shortName>
        <ecNumber evidence="9">2.5.1.3</ecNumber>
    </recommendedName>
    <alternativeName>
        <fullName evidence="9">Thiamine-phosphate pyrophosphorylase</fullName>
        <shortName evidence="9">TMP pyrophosphorylase</shortName>
        <shortName evidence="9">TMP-PPase</shortName>
    </alternativeName>
</protein>
<gene>
    <name evidence="9" type="primary">thiE</name>
    <name evidence="11" type="ORF">ACFPT7_13895</name>
</gene>
<feature type="binding site" evidence="9">
    <location>
        <position position="93"/>
    </location>
    <ligand>
        <name>Mg(2+)</name>
        <dbReference type="ChEBI" id="CHEBI:18420"/>
    </ligand>
</feature>
<evidence type="ECO:0000256" key="7">
    <source>
        <dbReference type="ARBA" id="ARBA00047851"/>
    </source>
</evidence>
<dbReference type="PANTHER" id="PTHR20857">
    <property type="entry name" value="THIAMINE-PHOSPHATE PYROPHOSPHORYLASE"/>
    <property type="match status" value="1"/>
</dbReference>
<evidence type="ECO:0000256" key="1">
    <source>
        <dbReference type="ARBA" id="ARBA00005165"/>
    </source>
</evidence>
<evidence type="ECO:0000256" key="3">
    <source>
        <dbReference type="ARBA" id="ARBA00022723"/>
    </source>
</evidence>
<evidence type="ECO:0000256" key="8">
    <source>
        <dbReference type="ARBA" id="ARBA00047883"/>
    </source>
</evidence>
<feature type="binding site" evidence="9">
    <location>
        <position position="166"/>
    </location>
    <ligand>
        <name>2-[(2R,5Z)-2-carboxy-4-methylthiazol-5(2H)-ylidene]ethyl phosphate</name>
        <dbReference type="ChEBI" id="CHEBI:62899"/>
    </ligand>
</feature>
<dbReference type="InterPro" id="IPR013785">
    <property type="entry name" value="Aldolase_TIM"/>
</dbReference>
<dbReference type="InterPro" id="IPR036206">
    <property type="entry name" value="ThiamineP_synth_sf"/>
</dbReference>
<reference evidence="12" key="1">
    <citation type="journal article" date="2019" name="Int. J. Syst. Evol. Microbiol.">
        <title>The Global Catalogue of Microorganisms (GCM) 10K type strain sequencing project: providing services to taxonomists for standard genome sequencing and annotation.</title>
        <authorList>
            <consortium name="The Broad Institute Genomics Platform"/>
            <consortium name="The Broad Institute Genome Sequencing Center for Infectious Disease"/>
            <person name="Wu L."/>
            <person name="Ma J."/>
        </authorList>
    </citation>
    <scope>NUCLEOTIDE SEQUENCE [LARGE SCALE GENOMIC DNA]</scope>
    <source>
        <strain evidence="12">JCM 4087</strain>
    </source>
</reference>
<comment type="caution">
    <text evidence="9">Lacks conserved residue(s) required for the propagation of feature annotation.</text>
</comment>
<feature type="binding site" evidence="9">
    <location>
        <position position="112"/>
    </location>
    <ligand>
        <name>4-amino-2-methyl-5-(diphosphooxymethyl)pyrimidine</name>
        <dbReference type="ChEBI" id="CHEBI:57841"/>
    </ligand>
</feature>
<keyword evidence="5 9" id="KW-0784">Thiamine biosynthesis</keyword>
<dbReference type="InterPro" id="IPR022998">
    <property type="entry name" value="ThiamineP_synth_TenI"/>
</dbReference>
<dbReference type="PANTHER" id="PTHR20857:SF15">
    <property type="entry name" value="THIAMINE-PHOSPHATE SYNTHASE"/>
    <property type="match status" value="1"/>
</dbReference>
<proteinExistence type="inferred from homology"/>
<feature type="binding site" evidence="9">
    <location>
        <position position="74"/>
    </location>
    <ligand>
        <name>Mg(2+)</name>
        <dbReference type="ChEBI" id="CHEBI:18420"/>
    </ligand>
</feature>
<comment type="similarity">
    <text evidence="9">Belongs to the thiamine-phosphate synthase family.</text>
</comment>
<dbReference type="Proteomes" id="UP001596091">
    <property type="component" value="Unassembled WGS sequence"/>
</dbReference>
<keyword evidence="12" id="KW-1185">Reference proteome</keyword>
<dbReference type="Pfam" id="PF02581">
    <property type="entry name" value="TMP-TENI"/>
    <property type="match status" value="1"/>
</dbReference>
<comment type="catalytic activity">
    <reaction evidence="6 9">
        <text>4-methyl-5-(2-phosphooxyethyl)-thiazole + 4-amino-2-methyl-5-(diphosphooxymethyl)pyrimidine + H(+) = thiamine phosphate + diphosphate</text>
        <dbReference type="Rhea" id="RHEA:22328"/>
        <dbReference type="ChEBI" id="CHEBI:15378"/>
        <dbReference type="ChEBI" id="CHEBI:33019"/>
        <dbReference type="ChEBI" id="CHEBI:37575"/>
        <dbReference type="ChEBI" id="CHEBI:57841"/>
        <dbReference type="ChEBI" id="CHEBI:58296"/>
        <dbReference type="EC" id="2.5.1.3"/>
    </reaction>
</comment>
<comment type="catalytic activity">
    <reaction evidence="7 9">
        <text>2-(2-carboxy-4-methylthiazol-5-yl)ethyl phosphate + 4-amino-2-methyl-5-(diphosphooxymethyl)pyrimidine + 2 H(+) = thiamine phosphate + CO2 + diphosphate</text>
        <dbReference type="Rhea" id="RHEA:47848"/>
        <dbReference type="ChEBI" id="CHEBI:15378"/>
        <dbReference type="ChEBI" id="CHEBI:16526"/>
        <dbReference type="ChEBI" id="CHEBI:33019"/>
        <dbReference type="ChEBI" id="CHEBI:37575"/>
        <dbReference type="ChEBI" id="CHEBI:57841"/>
        <dbReference type="ChEBI" id="CHEBI:62890"/>
        <dbReference type="EC" id="2.5.1.3"/>
    </reaction>
</comment>
<comment type="caution">
    <text evidence="11">The sequence shown here is derived from an EMBL/GenBank/DDBJ whole genome shotgun (WGS) entry which is preliminary data.</text>
</comment>
<evidence type="ECO:0000256" key="5">
    <source>
        <dbReference type="ARBA" id="ARBA00022977"/>
    </source>
</evidence>
<comment type="function">
    <text evidence="9">Condenses 4-methyl-5-(beta-hydroxyethyl)thiazole monophosphate (THZ-P) and 2-methyl-4-amino-5-hydroxymethyl pyrimidine pyrophosphate (HMP-PP) to form thiamine monophosphate (TMP).</text>
</comment>
<dbReference type="CDD" id="cd00564">
    <property type="entry name" value="TMP_TenI"/>
    <property type="match status" value="1"/>
</dbReference>
<dbReference type="InterPro" id="IPR034291">
    <property type="entry name" value="TMP_synthase"/>
</dbReference>
<keyword evidence="2 9" id="KW-0808">Transferase</keyword>
<keyword evidence="3 9" id="KW-0479">Metal-binding</keyword>
<comment type="pathway">
    <text evidence="1 9">Cofactor biosynthesis; thiamine diphosphate biosynthesis; thiamine phosphate from 4-amino-2-methyl-5-diphosphomethylpyrimidine and 4-methyl-5-(2-phosphoethyl)-thiazole: step 1/1.</text>
</comment>
<comment type="cofactor">
    <cofactor evidence="9">
        <name>Mg(2+)</name>
        <dbReference type="ChEBI" id="CHEBI:18420"/>
    </cofactor>
    <text evidence="9">Binds 1 Mg(2+) ion per subunit.</text>
</comment>
<dbReference type="HAMAP" id="MF_00097">
    <property type="entry name" value="TMP_synthase"/>
    <property type="match status" value="1"/>
</dbReference>
<name>A0ABW1EGE7_9BACT</name>
<comment type="catalytic activity">
    <reaction evidence="8 9">
        <text>2-[(2R,5Z)-2-carboxy-4-methylthiazol-5(2H)-ylidene]ethyl phosphate + 4-amino-2-methyl-5-(diphosphooxymethyl)pyrimidine + 2 H(+) = thiamine phosphate + CO2 + diphosphate</text>
        <dbReference type="Rhea" id="RHEA:47844"/>
        <dbReference type="ChEBI" id="CHEBI:15378"/>
        <dbReference type="ChEBI" id="CHEBI:16526"/>
        <dbReference type="ChEBI" id="CHEBI:33019"/>
        <dbReference type="ChEBI" id="CHEBI:37575"/>
        <dbReference type="ChEBI" id="CHEBI:57841"/>
        <dbReference type="ChEBI" id="CHEBI:62899"/>
        <dbReference type="EC" id="2.5.1.3"/>
    </reaction>
</comment>
<keyword evidence="4 9" id="KW-0460">Magnesium</keyword>
<feature type="binding site" evidence="9">
    <location>
        <position position="136"/>
    </location>
    <ligand>
        <name>4-amino-2-methyl-5-(diphosphooxymethyl)pyrimidine</name>
        <dbReference type="ChEBI" id="CHEBI:57841"/>
    </ligand>
</feature>